<dbReference type="InterPro" id="IPR016873">
    <property type="entry name" value="Caps_polysacc_synth_BcbE_prd"/>
</dbReference>
<proteinExistence type="predicted"/>
<keyword evidence="1" id="KW-0808">Transferase</keyword>
<gene>
    <name evidence="4" type="ORF">GSU20_09735</name>
</gene>
<dbReference type="PANTHER" id="PTHR43584">
    <property type="entry name" value="NUCLEOTIDYL TRANSFERASE"/>
    <property type="match status" value="1"/>
</dbReference>
<dbReference type="AlphaFoldDB" id="A0A690V380"/>
<reference evidence="4 5" key="1">
    <citation type="submission" date="2020-01" db="EMBL/GenBank/DDBJ databases">
        <authorList>
            <consortium name="PulseNet: The National Subtyping Network for Foodborne Disease Surveillance"/>
            <person name="Tarr C.L."/>
            <person name="Trees E."/>
            <person name="Katz L.S."/>
            <person name="Carleton-Romer H.A."/>
            <person name="Stroika S."/>
            <person name="Kucerova Z."/>
            <person name="Roache K.F."/>
            <person name="Sabol A.L."/>
            <person name="Besser J."/>
            <person name="Gerner-Smidt P."/>
        </authorList>
    </citation>
    <scope>NUCLEOTIDE SEQUENCE [LARGE SCALE GENOMIC DNA]</scope>
    <source>
        <strain evidence="4 5">PNUSAC014094</strain>
    </source>
</reference>
<dbReference type="RefSeq" id="WP_215470321.1">
    <property type="nucleotide sequence ID" value="NZ_CATQGO010000020.1"/>
</dbReference>
<sequence>MNIVIPIAGLGSRFAKAGFDKPKPFIDVLGKPMIVRVLENLKYKGARYILIARKEHLIKEKKLVDEIKNNFNVEFIAIDKLTEGTACTVLYARKYINNNTPLMIANSDQIVDINIADFINDSLNRSLDGSILTFIDKEKNSKWSFVRLKGDLVVEVKEKEAISEFATVGIYLFNKGKIFVESAIDMIIENDRVNNEFYTCPVYNYTIKNGAKIGVYNIEDKQMHGIGTPEDLEKYINHLYCKIDKA</sequence>
<dbReference type="PANTHER" id="PTHR43584:SF8">
    <property type="entry name" value="N-ACETYLMURAMATE ALPHA-1-PHOSPHATE URIDYLYLTRANSFERASE"/>
    <property type="match status" value="1"/>
</dbReference>
<evidence type="ECO:0000313" key="5">
    <source>
        <dbReference type="Proteomes" id="UP000478805"/>
    </source>
</evidence>
<feature type="domain" description="Nucleotidyl transferase" evidence="3">
    <location>
        <begin position="8"/>
        <end position="192"/>
    </location>
</feature>
<evidence type="ECO:0000256" key="2">
    <source>
        <dbReference type="ARBA" id="ARBA00022695"/>
    </source>
</evidence>
<protein>
    <submittedName>
        <fullName evidence="4">Lipopolysaccharide biosynthesis protein</fullName>
    </submittedName>
</protein>
<name>A0A690V380_CAMJU</name>
<dbReference type="CDD" id="cd04183">
    <property type="entry name" value="GT2_BcE_like"/>
    <property type="match status" value="1"/>
</dbReference>
<evidence type="ECO:0000256" key="1">
    <source>
        <dbReference type="ARBA" id="ARBA00022679"/>
    </source>
</evidence>
<dbReference type="Proteomes" id="UP000478805">
    <property type="component" value="Unassembled WGS sequence"/>
</dbReference>
<evidence type="ECO:0000259" key="3">
    <source>
        <dbReference type="Pfam" id="PF00483"/>
    </source>
</evidence>
<organism evidence="4 5">
    <name type="scientific">Campylobacter jejuni</name>
    <dbReference type="NCBI Taxonomy" id="197"/>
    <lineage>
        <taxon>Bacteria</taxon>
        <taxon>Pseudomonadati</taxon>
        <taxon>Campylobacterota</taxon>
        <taxon>Epsilonproteobacteria</taxon>
        <taxon>Campylobacterales</taxon>
        <taxon>Campylobacteraceae</taxon>
        <taxon>Campylobacter</taxon>
    </lineage>
</organism>
<evidence type="ECO:0000313" key="4">
    <source>
        <dbReference type="EMBL" id="EDP8235189.1"/>
    </source>
</evidence>
<dbReference type="GO" id="GO:0016779">
    <property type="term" value="F:nucleotidyltransferase activity"/>
    <property type="evidence" value="ECO:0007669"/>
    <property type="project" value="UniProtKB-KW"/>
</dbReference>
<accession>A0A690V380</accession>
<dbReference type="InterPro" id="IPR005835">
    <property type="entry name" value="NTP_transferase_dom"/>
</dbReference>
<comment type="caution">
    <text evidence="4">The sequence shown here is derived from an EMBL/GenBank/DDBJ whole genome shotgun (WGS) entry which is preliminary data.</text>
</comment>
<dbReference type="InterPro" id="IPR029044">
    <property type="entry name" value="Nucleotide-diphossugar_trans"/>
</dbReference>
<dbReference type="InterPro" id="IPR050065">
    <property type="entry name" value="GlmU-like"/>
</dbReference>
<dbReference type="Gene3D" id="3.90.550.10">
    <property type="entry name" value="Spore Coat Polysaccharide Biosynthesis Protein SpsA, Chain A"/>
    <property type="match status" value="1"/>
</dbReference>
<dbReference type="PIRSF" id="PIRSF028162">
    <property type="entry name" value="BcbE_prd"/>
    <property type="match status" value="1"/>
</dbReference>
<keyword evidence="2" id="KW-0548">Nucleotidyltransferase</keyword>
<dbReference type="Pfam" id="PF00483">
    <property type="entry name" value="NTP_transferase"/>
    <property type="match status" value="1"/>
</dbReference>
<dbReference type="EMBL" id="AANOVI010000018">
    <property type="protein sequence ID" value="EDP8235189.1"/>
    <property type="molecule type" value="Genomic_DNA"/>
</dbReference>
<dbReference type="SUPFAM" id="SSF53448">
    <property type="entry name" value="Nucleotide-diphospho-sugar transferases"/>
    <property type="match status" value="1"/>
</dbReference>